<dbReference type="eggNOG" id="ENOG5032EG9">
    <property type="taxonomic scope" value="Bacteria"/>
</dbReference>
<reference evidence="2 4" key="2">
    <citation type="submission" date="2013-03" db="EMBL/GenBank/DDBJ databases">
        <title>The Genome Sequence of Enterococcus gilvus ATCC BAA-350 (PacBio/Illumina hybrid assembly).</title>
        <authorList>
            <consortium name="The Broad Institute Genomics Platform"/>
            <consortium name="The Broad Institute Genome Sequencing Center for Infectious Disease"/>
            <person name="Earl A."/>
            <person name="Russ C."/>
            <person name="Gilmore M."/>
            <person name="Surin D."/>
            <person name="Walker B."/>
            <person name="Young S."/>
            <person name="Zeng Q."/>
            <person name="Gargeya S."/>
            <person name="Fitzgerald M."/>
            <person name="Haas B."/>
            <person name="Abouelleil A."/>
            <person name="Allen A.W."/>
            <person name="Alvarado L."/>
            <person name="Arachchi H.M."/>
            <person name="Berlin A.M."/>
            <person name="Chapman S.B."/>
            <person name="Gainer-Dewar J."/>
            <person name="Goldberg J."/>
            <person name="Griggs A."/>
            <person name="Gujja S."/>
            <person name="Hansen M."/>
            <person name="Howarth C."/>
            <person name="Imamovic A."/>
            <person name="Ireland A."/>
            <person name="Larimer J."/>
            <person name="McCowan C."/>
            <person name="Murphy C."/>
            <person name="Pearson M."/>
            <person name="Poon T.W."/>
            <person name="Priest M."/>
            <person name="Roberts A."/>
            <person name="Saif S."/>
            <person name="Shea T."/>
            <person name="Sisk P."/>
            <person name="Sykes S."/>
            <person name="Wortman J."/>
            <person name="Nusbaum C."/>
            <person name="Birren B."/>
        </authorList>
    </citation>
    <scope>NUCLEOTIDE SEQUENCE [LARGE SCALE GENOMIC DNA]</scope>
    <source>
        <strain evidence="2 4">ATCC BAA-350</strain>
    </source>
</reference>
<comment type="caution">
    <text evidence="1">The sequence shown here is derived from an EMBL/GenBank/DDBJ whole genome shotgun (WGS) entry which is preliminary data.</text>
</comment>
<sequence length="103" mass="11521">MKKIVLLVGVVVAAFLIFQVTQKGEVEETAVPKAATSQQTERSEATCTNRDLNELDQVTYSHHKELMEDLTGEGERVRKSTQKVFVGASLNEDGRSWSGYFEK</sequence>
<dbReference type="EMBL" id="ASWH01000001">
    <property type="protein sequence ID" value="EOW80878.1"/>
    <property type="molecule type" value="Genomic_DNA"/>
</dbReference>
<gene>
    <name evidence="2" type="ORF">I592_00162</name>
    <name evidence="1" type="ORF">UKC_03800</name>
</gene>
<dbReference type="OrthoDB" id="2186573at2"/>
<keyword evidence="4" id="KW-1185">Reference proteome</keyword>
<dbReference type="PATRIC" id="fig|1158614.3.peg.3788"/>
<evidence type="ECO:0000313" key="2">
    <source>
        <dbReference type="EMBL" id="EOW80878.1"/>
    </source>
</evidence>
<reference evidence="1 3" key="1">
    <citation type="submission" date="2013-02" db="EMBL/GenBank/DDBJ databases">
        <title>The Genome Sequence of Enterococcus gilvus ATCC BAA-350.</title>
        <authorList>
            <consortium name="The Broad Institute Genome Sequencing Platform"/>
            <consortium name="The Broad Institute Genome Sequencing Center for Infectious Disease"/>
            <person name="Earl A.M."/>
            <person name="Gilmore M.S."/>
            <person name="Lebreton F."/>
            <person name="Walker B."/>
            <person name="Young S.K."/>
            <person name="Zeng Q."/>
            <person name="Gargeya S."/>
            <person name="Fitzgerald M."/>
            <person name="Haas B."/>
            <person name="Abouelleil A."/>
            <person name="Alvarado L."/>
            <person name="Arachchi H.M."/>
            <person name="Berlin A.M."/>
            <person name="Chapman S.B."/>
            <person name="Dewar J."/>
            <person name="Goldberg J."/>
            <person name="Griggs A."/>
            <person name="Gujja S."/>
            <person name="Hansen M."/>
            <person name="Howarth C."/>
            <person name="Imamovic A."/>
            <person name="Larimer J."/>
            <person name="McCowan C."/>
            <person name="Murphy C."/>
            <person name="Neiman D."/>
            <person name="Pearson M."/>
            <person name="Priest M."/>
            <person name="Roberts A."/>
            <person name="Saif S."/>
            <person name="Shea T."/>
            <person name="Sisk P."/>
            <person name="Sykes S."/>
            <person name="Wortman J."/>
            <person name="Nusbaum C."/>
            <person name="Birren B."/>
        </authorList>
    </citation>
    <scope>NUCLEOTIDE SEQUENCE [LARGE SCALE GENOMIC DNA]</scope>
    <source>
        <strain evidence="1 3">ATCC BAA-350</strain>
    </source>
</reference>
<dbReference type="Proteomes" id="UP000014160">
    <property type="component" value="Unassembled WGS sequence"/>
</dbReference>
<evidence type="ECO:0000313" key="1">
    <source>
        <dbReference type="EMBL" id="EOI53847.1"/>
    </source>
</evidence>
<proteinExistence type="predicted"/>
<dbReference type="EMBL" id="AJDQ01000012">
    <property type="protein sequence ID" value="EOI53847.1"/>
    <property type="molecule type" value="Genomic_DNA"/>
</dbReference>
<dbReference type="Proteomes" id="UP000013750">
    <property type="component" value="Unassembled WGS sequence"/>
</dbReference>
<accession>R2XV44</accession>
<name>R2XV44_9ENTE</name>
<organism evidence="1 3">
    <name type="scientific">Enterococcus gilvus ATCC BAA-350</name>
    <dbReference type="NCBI Taxonomy" id="1158614"/>
    <lineage>
        <taxon>Bacteria</taxon>
        <taxon>Bacillati</taxon>
        <taxon>Bacillota</taxon>
        <taxon>Bacilli</taxon>
        <taxon>Lactobacillales</taxon>
        <taxon>Enterococcaceae</taxon>
        <taxon>Enterococcus</taxon>
    </lineage>
</organism>
<evidence type="ECO:0000313" key="4">
    <source>
        <dbReference type="Proteomes" id="UP000014160"/>
    </source>
</evidence>
<dbReference type="RefSeq" id="WP_010782128.1">
    <property type="nucleotide sequence ID" value="NZ_ASWH01000001.1"/>
</dbReference>
<evidence type="ECO:0000313" key="3">
    <source>
        <dbReference type="Proteomes" id="UP000013750"/>
    </source>
</evidence>
<protein>
    <submittedName>
        <fullName evidence="1">Uncharacterized protein</fullName>
    </submittedName>
</protein>
<dbReference type="HOGENOM" id="CLU_2232428_0_0_9"/>
<dbReference type="AlphaFoldDB" id="R2XV44"/>